<evidence type="ECO:0000259" key="9">
    <source>
        <dbReference type="Pfam" id="PF22148"/>
    </source>
</evidence>
<evidence type="ECO:0000256" key="5">
    <source>
        <dbReference type="PROSITE-ProRule" id="PRU01240"/>
    </source>
</evidence>
<evidence type="ECO:0000256" key="7">
    <source>
        <dbReference type="SAM" id="SignalP"/>
    </source>
</evidence>
<reference evidence="10 11" key="2">
    <citation type="submission" date="2023-10" db="EMBL/GenBank/DDBJ databases">
        <authorList>
            <person name="Han X.F."/>
        </authorList>
    </citation>
    <scope>NUCLEOTIDE SEQUENCE [LARGE SCALE GENOMIC DNA]</scope>
    <source>
        <strain evidence="10 11">KCTC 39840</strain>
    </source>
</reference>
<dbReference type="InterPro" id="IPR054399">
    <property type="entry name" value="Fervidolysin-like_N_prodom"/>
</dbReference>
<name>A0ABU4HLQ3_9ACTN</name>
<dbReference type="PROSITE" id="PS51892">
    <property type="entry name" value="SUBTILASE"/>
    <property type="match status" value="1"/>
</dbReference>
<dbReference type="EMBL" id="JAWSTH010000013">
    <property type="protein sequence ID" value="MDW5594165.1"/>
    <property type="molecule type" value="Genomic_DNA"/>
</dbReference>
<dbReference type="InterPro" id="IPR023828">
    <property type="entry name" value="Peptidase_S8_Ser-AS"/>
</dbReference>
<comment type="caution">
    <text evidence="10">The sequence shown here is derived from an EMBL/GenBank/DDBJ whole genome shotgun (WGS) entry which is preliminary data.</text>
</comment>
<evidence type="ECO:0000313" key="11">
    <source>
        <dbReference type="Proteomes" id="UP001284601"/>
    </source>
</evidence>
<dbReference type="InterPro" id="IPR022398">
    <property type="entry name" value="Peptidase_S8_His-AS"/>
</dbReference>
<evidence type="ECO:0000256" key="6">
    <source>
        <dbReference type="RuleBase" id="RU003355"/>
    </source>
</evidence>
<dbReference type="InterPro" id="IPR036852">
    <property type="entry name" value="Peptidase_S8/S53_dom_sf"/>
</dbReference>
<dbReference type="RefSeq" id="WP_318596422.1">
    <property type="nucleotide sequence ID" value="NZ_JAWSTH010000013.1"/>
</dbReference>
<keyword evidence="4 5" id="KW-0720">Serine protease</keyword>
<dbReference type="Pfam" id="PF00082">
    <property type="entry name" value="Peptidase_S8"/>
    <property type="match status" value="1"/>
</dbReference>
<dbReference type="PRINTS" id="PR00723">
    <property type="entry name" value="SUBTILISIN"/>
</dbReference>
<dbReference type="Proteomes" id="UP001284601">
    <property type="component" value="Unassembled WGS sequence"/>
</dbReference>
<dbReference type="InterPro" id="IPR050131">
    <property type="entry name" value="Peptidase_S8_subtilisin-like"/>
</dbReference>
<gene>
    <name evidence="10" type="ORF">R7226_07455</name>
</gene>
<protein>
    <submittedName>
        <fullName evidence="10">S8 family serine peptidase</fullName>
    </submittedName>
</protein>
<keyword evidence="2 5" id="KW-0645">Protease</keyword>
<feature type="active site" description="Charge relay system" evidence="5">
    <location>
        <position position="203"/>
    </location>
</feature>
<evidence type="ECO:0000313" key="10">
    <source>
        <dbReference type="EMBL" id="MDW5594165.1"/>
    </source>
</evidence>
<evidence type="ECO:0000256" key="1">
    <source>
        <dbReference type="ARBA" id="ARBA00011073"/>
    </source>
</evidence>
<keyword evidence="3 5" id="KW-0378">Hydrolase</keyword>
<dbReference type="Gene3D" id="3.40.50.200">
    <property type="entry name" value="Peptidase S8/S53 domain"/>
    <property type="match status" value="1"/>
</dbReference>
<evidence type="ECO:0000259" key="8">
    <source>
        <dbReference type="Pfam" id="PF00082"/>
    </source>
</evidence>
<keyword evidence="11" id="KW-1185">Reference proteome</keyword>
<dbReference type="PROSITE" id="PS00137">
    <property type="entry name" value="SUBTILASE_HIS"/>
    <property type="match status" value="1"/>
</dbReference>
<accession>A0ABU4HLQ3</accession>
<feature type="active site" description="Charge relay system" evidence="5">
    <location>
        <position position="397"/>
    </location>
</feature>
<dbReference type="PROSITE" id="PS00136">
    <property type="entry name" value="SUBTILASE_ASP"/>
    <property type="match status" value="1"/>
</dbReference>
<evidence type="ECO:0000256" key="4">
    <source>
        <dbReference type="ARBA" id="ARBA00022825"/>
    </source>
</evidence>
<dbReference type="InterPro" id="IPR000209">
    <property type="entry name" value="Peptidase_S8/S53_dom"/>
</dbReference>
<sequence length="563" mass="58325">MRSSRWASSPPLAGLILLAGALAAPTAHATDAPAQRPATGRLLVLADRPSDDGAARAAVAAAGARRSGPAVPQIGLVTVRPRRGETVAQAARRLSAAPGVAAAQPERRMRLRELPNDPALALPDPVAGTPASPLPAETPLAWPLLQAGFPGAWDVTRGEQALVGVIDTGVDASHPDLAPKIAHLVDQQTTISYGPAGTDDDGHGTHVASLACAATGNGIGIAGAGHDCRLVIEKTDLTDGSIAAAIVDATDRGVHAINMSFGDDGSRPASVAIRRALQYAAERDVVLVAAAADEPVREQGDPSNVLQPTGSGPDIEAGIGLSVTAATYDGERAPFAGYGSQISLAAYGTTGGPGSAPPGIVGAFPLAPTRFERAARPCNCRTSIAGDSRYGYLAGTSMAAPQVAATAALVRALNPDLSGRAVVRLLKRTAERGPGRGWNRELGWGVLDAERALTTARETDARPPDSRASATALAGGRVELRWSVEDTAPPQVRASGARAVELVVVRLRDRRVVVRERVPPSGRARTFEGRAGERYGVLSRAFDRAGNREPRPRRFDDVVRARK</sequence>
<reference evidence="11" key="1">
    <citation type="submission" date="2023-07" db="EMBL/GenBank/DDBJ databases">
        <title>Conexibacter stalactiti sp. nov., isolated from stalactites in a lava cave and emended description of the genus Conexibacter.</title>
        <authorList>
            <person name="Lee S.D."/>
        </authorList>
    </citation>
    <scope>NUCLEOTIDE SEQUENCE [LARGE SCALE GENOMIC DNA]</scope>
    <source>
        <strain evidence="11">KCTC 39840</strain>
    </source>
</reference>
<dbReference type="InterPro" id="IPR023827">
    <property type="entry name" value="Peptidase_S8_Asp-AS"/>
</dbReference>
<feature type="chain" id="PRO_5045766767" evidence="7">
    <location>
        <begin position="30"/>
        <end position="563"/>
    </location>
</feature>
<dbReference type="PROSITE" id="PS00138">
    <property type="entry name" value="SUBTILASE_SER"/>
    <property type="match status" value="1"/>
</dbReference>
<dbReference type="SUPFAM" id="SSF52743">
    <property type="entry name" value="Subtilisin-like"/>
    <property type="match status" value="1"/>
</dbReference>
<dbReference type="PANTHER" id="PTHR43806:SF11">
    <property type="entry name" value="CEREVISIN-RELATED"/>
    <property type="match status" value="1"/>
</dbReference>
<feature type="signal peptide" evidence="7">
    <location>
        <begin position="1"/>
        <end position="29"/>
    </location>
</feature>
<feature type="active site" description="Charge relay system" evidence="5">
    <location>
        <position position="167"/>
    </location>
</feature>
<dbReference type="InterPro" id="IPR015500">
    <property type="entry name" value="Peptidase_S8_subtilisin-rel"/>
</dbReference>
<comment type="similarity">
    <text evidence="1 5 6">Belongs to the peptidase S8 family.</text>
</comment>
<feature type="domain" description="Fervidolysin-like N-terminal prodomain" evidence="9">
    <location>
        <begin position="25"/>
        <end position="105"/>
    </location>
</feature>
<evidence type="ECO:0000256" key="3">
    <source>
        <dbReference type="ARBA" id="ARBA00022801"/>
    </source>
</evidence>
<dbReference type="Pfam" id="PF22148">
    <property type="entry name" value="Fervidolysin_NPro-like"/>
    <property type="match status" value="1"/>
</dbReference>
<dbReference type="PANTHER" id="PTHR43806">
    <property type="entry name" value="PEPTIDASE S8"/>
    <property type="match status" value="1"/>
</dbReference>
<keyword evidence="7" id="KW-0732">Signal</keyword>
<proteinExistence type="inferred from homology"/>
<feature type="domain" description="Peptidase S8/S53" evidence="8">
    <location>
        <begin position="159"/>
        <end position="445"/>
    </location>
</feature>
<organism evidence="10 11">
    <name type="scientific">Conexibacter stalactiti</name>
    <dbReference type="NCBI Taxonomy" id="1940611"/>
    <lineage>
        <taxon>Bacteria</taxon>
        <taxon>Bacillati</taxon>
        <taxon>Actinomycetota</taxon>
        <taxon>Thermoleophilia</taxon>
        <taxon>Solirubrobacterales</taxon>
        <taxon>Conexibacteraceae</taxon>
        <taxon>Conexibacter</taxon>
    </lineage>
</organism>
<evidence type="ECO:0000256" key="2">
    <source>
        <dbReference type="ARBA" id="ARBA00022670"/>
    </source>
</evidence>